<accession>A0A0C3LEQ6</accession>
<feature type="region of interest" description="Disordered" evidence="1">
    <location>
        <begin position="1"/>
        <end position="142"/>
    </location>
</feature>
<gene>
    <name evidence="2" type="ORF">M407DRAFT_30413</name>
</gene>
<dbReference type="Proteomes" id="UP000054248">
    <property type="component" value="Unassembled WGS sequence"/>
</dbReference>
<dbReference type="OrthoDB" id="3267780at2759"/>
<proteinExistence type="predicted"/>
<evidence type="ECO:0000256" key="1">
    <source>
        <dbReference type="SAM" id="MobiDB-lite"/>
    </source>
</evidence>
<evidence type="ECO:0000313" key="2">
    <source>
        <dbReference type="EMBL" id="KIO19927.1"/>
    </source>
</evidence>
<organism evidence="2 3">
    <name type="scientific">Tulasnella calospora MUT 4182</name>
    <dbReference type="NCBI Taxonomy" id="1051891"/>
    <lineage>
        <taxon>Eukaryota</taxon>
        <taxon>Fungi</taxon>
        <taxon>Dikarya</taxon>
        <taxon>Basidiomycota</taxon>
        <taxon>Agaricomycotina</taxon>
        <taxon>Agaricomycetes</taxon>
        <taxon>Cantharellales</taxon>
        <taxon>Tulasnellaceae</taxon>
        <taxon>Tulasnella</taxon>
    </lineage>
</organism>
<feature type="region of interest" description="Disordered" evidence="1">
    <location>
        <begin position="282"/>
        <end position="317"/>
    </location>
</feature>
<dbReference type="AlphaFoldDB" id="A0A0C3LEQ6"/>
<sequence length="423" mass="45946">MLSKLFRTRQSTASRVPPSQSGPTSDQPTELKAPSKLVSKLKKLKNVLRPSRLNRKADDEAGQKSGRSHKSNPSDESWGNLAPGPFTAEDYEFRRGSPMLTPEDLEPSLGSIEWLSGSDARSSRSSSPKSDFATSPPSTRLAPVVTTHVNASVHPQQPVSPTQVESKVLALRKVRRDNAQEVPFLRSSHALTPISRPAPITQNYTPDVATSQIVEEDLLQGAPVHAKTGKKQVEKQSKWWEMGGSLKNHKRHFRRDAVDYGNPNSDHRNVEEFGEKVCSLKRGGANQRRQRPEQRHSSKQAHGPKKASENEPVPGQEKVEHAPFSTTKDAFKCHGRTLSLTSTGTAQAPPSAARQPLCSLNLNVVLSGEAQASLEAGGVEDASSEHGYIPSQGTGVQDATAEASSWSGGIVFPRRQSQGPAQH</sequence>
<feature type="compositionally biased region" description="Low complexity" evidence="1">
    <location>
        <begin position="116"/>
        <end position="130"/>
    </location>
</feature>
<feature type="compositionally biased region" description="Polar residues" evidence="1">
    <location>
        <begin position="391"/>
        <end position="407"/>
    </location>
</feature>
<protein>
    <submittedName>
        <fullName evidence="2">Uncharacterized protein</fullName>
    </submittedName>
</protein>
<dbReference type="EMBL" id="KN823196">
    <property type="protein sequence ID" value="KIO19927.1"/>
    <property type="molecule type" value="Genomic_DNA"/>
</dbReference>
<reference evidence="2 3" key="1">
    <citation type="submission" date="2014-04" db="EMBL/GenBank/DDBJ databases">
        <authorList>
            <consortium name="DOE Joint Genome Institute"/>
            <person name="Kuo A."/>
            <person name="Girlanda M."/>
            <person name="Perotto S."/>
            <person name="Kohler A."/>
            <person name="Nagy L.G."/>
            <person name="Floudas D."/>
            <person name="Copeland A."/>
            <person name="Barry K.W."/>
            <person name="Cichocki N."/>
            <person name="Veneault-Fourrey C."/>
            <person name="LaButti K."/>
            <person name="Lindquist E.A."/>
            <person name="Lipzen A."/>
            <person name="Lundell T."/>
            <person name="Morin E."/>
            <person name="Murat C."/>
            <person name="Sun H."/>
            <person name="Tunlid A."/>
            <person name="Henrissat B."/>
            <person name="Grigoriev I.V."/>
            <person name="Hibbett D.S."/>
            <person name="Martin F."/>
            <person name="Nordberg H.P."/>
            <person name="Cantor M.N."/>
            <person name="Hua S.X."/>
        </authorList>
    </citation>
    <scope>NUCLEOTIDE SEQUENCE [LARGE SCALE GENOMIC DNA]</scope>
    <source>
        <strain evidence="2 3">MUT 4182</strain>
    </source>
</reference>
<keyword evidence="3" id="KW-1185">Reference proteome</keyword>
<feature type="compositionally biased region" description="Polar residues" evidence="1">
    <location>
        <begin position="8"/>
        <end position="28"/>
    </location>
</feature>
<name>A0A0C3LEQ6_9AGAM</name>
<evidence type="ECO:0000313" key="3">
    <source>
        <dbReference type="Proteomes" id="UP000054248"/>
    </source>
</evidence>
<dbReference type="HOGENOM" id="CLU_041710_0_0_1"/>
<reference evidence="3" key="2">
    <citation type="submission" date="2015-01" db="EMBL/GenBank/DDBJ databases">
        <title>Evolutionary Origins and Diversification of the Mycorrhizal Mutualists.</title>
        <authorList>
            <consortium name="DOE Joint Genome Institute"/>
            <consortium name="Mycorrhizal Genomics Consortium"/>
            <person name="Kohler A."/>
            <person name="Kuo A."/>
            <person name="Nagy L.G."/>
            <person name="Floudas D."/>
            <person name="Copeland A."/>
            <person name="Barry K.W."/>
            <person name="Cichocki N."/>
            <person name="Veneault-Fourrey C."/>
            <person name="LaButti K."/>
            <person name="Lindquist E.A."/>
            <person name="Lipzen A."/>
            <person name="Lundell T."/>
            <person name="Morin E."/>
            <person name="Murat C."/>
            <person name="Riley R."/>
            <person name="Ohm R."/>
            <person name="Sun H."/>
            <person name="Tunlid A."/>
            <person name="Henrissat B."/>
            <person name="Grigoriev I.V."/>
            <person name="Hibbett D.S."/>
            <person name="Martin F."/>
        </authorList>
    </citation>
    <scope>NUCLEOTIDE SEQUENCE [LARGE SCALE GENOMIC DNA]</scope>
    <source>
        <strain evidence="3">MUT 4182</strain>
    </source>
</reference>
<feature type="region of interest" description="Disordered" evidence="1">
    <location>
        <begin position="376"/>
        <end position="423"/>
    </location>
</feature>